<dbReference type="RefSeq" id="WP_032073005.1">
    <property type="nucleotide sequence ID" value="NZ_JAFLNY010000011.1"/>
</dbReference>
<protein>
    <submittedName>
        <fullName evidence="1">Uncharacterized protein</fullName>
    </submittedName>
</protein>
<geneLocation type="plasmid" evidence="1">
    <name>pVPS62</name>
</geneLocation>
<proteinExistence type="predicted"/>
<accession>A0A1P8DQX9</accession>
<evidence type="ECO:0000313" key="1">
    <source>
        <dbReference type="EMBL" id="APU91515.1"/>
    </source>
</evidence>
<reference evidence="1" key="1">
    <citation type="submission" date="2016-10" db="EMBL/GenBank/DDBJ databases">
        <title>Evolution and Comparative Genomics of Conjugative MDR Plasmids in Vibrio species.</title>
        <authorList>
            <person name="Li R."/>
            <person name="Ye L."/>
            <person name="Wong M.Ho.Yin."/>
            <person name="Zheng Z."/>
            <person name="Chan E.Wai.Chi."/>
            <person name="Chen S."/>
        </authorList>
    </citation>
    <scope>NUCLEOTIDE SEQUENCE</scope>
    <source>
        <plasmid evidence="1">pVPS62</plasmid>
    </source>
</reference>
<dbReference type="EMBL" id="KX957971">
    <property type="protein sequence ID" value="APU91515.1"/>
    <property type="molecule type" value="Genomic_DNA"/>
</dbReference>
<sequence>MNLFHYHQRIKPAGGVGVLYVYGLDGELLAEVDAGTGKTSANMNIKEIKWLVSINTIHF</sequence>
<keyword evidence="1" id="KW-0614">Plasmid</keyword>
<name>A0A1P8DQX9_VIBPH</name>
<organism evidence="1">
    <name type="scientific">Vibrio parahaemolyticus</name>
    <dbReference type="NCBI Taxonomy" id="670"/>
    <lineage>
        <taxon>Bacteria</taxon>
        <taxon>Pseudomonadati</taxon>
        <taxon>Pseudomonadota</taxon>
        <taxon>Gammaproteobacteria</taxon>
        <taxon>Vibrionales</taxon>
        <taxon>Vibrionaceae</taxon>
        <taxon>Vibrio</taxon>
    </lineage>
</organism>
<dbReference type="AlphaFoldDB" id="A0A1P8DQX9"/>